<name>A0A913XZ97_EXADI</name>
<dbReference type="EnsemblMetazoa" id="XM_021056585.2">
    <property type="protein sequence ID" value="XP_020912244.1"/>
    <property type="gene ID" value="LOC110249992"/>
</dbReference>
<dbReference type="RefSeq" id="XP_020912244.1">
    <property type="nucleotide sequence ID" value="XM_021056585.2"/>
</dbReference>
<sequence>MKIICAGLQKTGTKSMAAALRILGFTVHDYDEHNVYYLNEYLDAMDGKIPDFTTMYKDVDATTDIPASLFWEEIKESFPEAKVVLMVRESAESWVDSMLHTRAVVFQNVKQFSTSMAMSITPTGRKWWKLYEKCSIRMRFDDKEKMPPVYTKHNARVKATIPRDELLVYNVKQGWKPLCEFLGVEVPDVPFPRLNVKSSAIPDIVNYSGIGKIVYREALLVLIVFVVIVTLLVFIFVN</sequence>
<dbReference type="OMA" id="PGWRWFP"/>
<dbReference type="GeneID" id="110249992"/>
<dbReference type="InterPro" id="IPR027417">
    <property type="entry name" value="P-loop_NTPase"/>
</dbReference>
<keyword evidence="1" id="KW-0812">Transmembrane</keyword>
<keyword evidence="1" id="KW-0472">Membrane</keyword>
<dbReference type="KEGG" id="epa:110249992"/>
<dbReference type="PANTHER" id="PTHR36978:SF4">
    <property type="entry name" value="P-LOOP CONTAINING NUCLEOSIDE TRIPHOSPHATE HYDROLASE PROTEIN"/>
    <property type="match status" value="1"/>
</dbReference>
<evidence type="ECO:0000313" key="2">
    <source>
        <dbReference type="EnsemblMetazoa" id="XP_020912244.1"/>
    </source>
</evidence>
<proteinExistence type="predicted"/>
<dbReference type="PANTHER" id="PTHR36978">
    <property type="entry name" value="P-LOOP CONTAINING NUCLEOTIDE TRIPHOSPHATE HYDROLASE"/>
    <property type="match status" value="1"/>
</dbReference>
<feature type="transmembrane region" description="Helical" evidence="1">
    <location>
        <begin position="218"/>
        <end position="237"/>
    </location>
</feature>
<keyword evidence="1" id="KW-1133">Transmembrane helix</keyword>
<dbReference type="Gene3D" id="3.40.50.300">
    <property type="entry name" value="P-loop containing nucleotide triphosphate hydrolases"/>
    <property type="match status" value="1"/>
</dbReference>
<dbReference type="Proteomes" id="UP000887567">
    <property type="component" value="Unplaced"/>
</dbReference>
<keyword evidence="3" id="KW-1185">Reference proteome</keyword>
<organism evidence="2 3">
    <name type="scientific">Exaiptasia diaphana</name>
    <name type="common">Tropical sea anemone</name>
    <name type="synonym">Aiptasia pulchella</name>
    <dbReference type="NCBI Taxonomy" id="2652724"/>
    <lineage>
        <taxon>Eukaryota</taxon>
        <taxon>Metazoa</taxon>
        <taxon>Cnidaria</taxon>
        <taxon>Anthozoa</taxon>
        <taxon>Hexacorallia</taxon>
        <taxon>Actiniaria</taxon>
        <taxon>Aiptasiidae</taxon>
        <taxon>Exaiptasia</taxon>
    </lineage>
</organism>
<dbReference type="SUPFAM" id="SSF52540">
    <property type="entry name" value="P-loop containing nucleoside triphosphate hydrolases"/>
    <property type="match status" value="1"/>
</dbReference>
<accession>A0A913XZ97</accession>
<dbReference type="InterPro" id="IPR040632">
    <property type="entry name" value="Sulfotransfer_4"/>
</dbReference>
<reference evidence="2" key="1">
    <citation type="submission" date="2022-11" db="UniProtKB">
        <authorList>
            <consortium name="EnsemblMetazoa"/>
        </authorList>
    </citation>
    <scope>IDENTIFICATION</scope>
</reference>
<evidence type="ECO:0000256" key="1">
    <source>
        <dbReference type="SAM" id="Phobius"/>
    </source>
</evidence>
<protein>
    <submittedName>
        <fullName evidence="2">Uncharacterized protein</fullName>
    </submittedName>
</protein>
<evidence type="ECO:0000313" key="3">
    <source>
        <dbReference type="Proteomes" id="UP000887567"/>
    </source>
</evidence>
<dbReference type="Pfam" id="PF17784">
    <property type="entry name" value="Sulfotransfer_4"/>
    <property type="match status" value="1"/>
</dbReference>
<dbReference type="AlphaFoldDB" id="A0A913XZ97"/>
<dbReference type="OrthoDB" id="408152at2759"/>